<reference evidence="1 2" key="1">
    <citation type="submission" date="2016-12" db="EMBL/GenBank/DDBJ databases">
        <authorList>
            <person name="Song W.-J."/>
            <person name="Kurnit D.M."/>
        </authorList>
    </citation>
    <scope>NUCLEOTIDE SEQUENCE [LARGE SCALE GENOMIC DNA]</scope>
    <source>
        <strain evidence="1 2">STM7296</strain>
    </source>
</reference>
<protein>
    <submittedName>
        <fullName evidence="1">Uncharacterized protein</fullName>
    </submittedName>
</protein>
<dbReference type="Proteomes" id="UP000187012">
    <property type="component" value="Unassembled WGS sequence"/>
</dbReference>
<organism evidence="1 2">
    <name type="scientific">Paraburkholderia ribeironis</name>
    <dbReference type="NCBI Taxonomy" id="1247936"/>
    <lineage>
        <taxon>Bacteria</taxon>
        <taxon>Pseudomonadati</taxon>
        <taxon>Pseudomonadota</taxon>
        <taxon>Betaproteobacteria</taxon>
        <taxon>Burkholderiales</taxon>
        <taxon>Burkholderiaceae</taxon>
        <taxon>Paraburkholderia</taxon>
    </lineage>
</organism>
<evidence type="ECO:0000313" key="1">
    <source>
        <dbReference type="EMBL" id="SIT42374.1"/>
    </source>
</evidence>
<sequence>MFGHGQFLNAMRLLIQNGDAVIDAYAMRCRNFFNARAFV</sequence>
<evidence type="ECO:0000313" key="2">
    <source>
        <dbReference type="Proteomes" id="UP000187012"/>
    </source>
</evidence>
<dbReference type="AlphaFoldDB" id="A0A1N7S4P2"/>
<dbReference type="EMBL" id="CYGX02000037">
    <property type="protein sequence ID" value="SIT42374.1"/>
    <property type="molecule type" value="Genomic_DNA"/>
</dbReference>
<name>A0A1N7S4P2_9BURK</name>
<accession>A0A1N7S4P2</accession>
<keyword evidence="2" id="KW-1185">Reference proteome</keyword>
<proteinExistence type="predicted"/>
<gene>
    <name evidence="1" type="ORF">BN2475_370002</name>
</gene>